<dbReference type="Pfam" id="PF09363">
    <property type="entry name" value="XFP_C"/>
    <property type="match status" value="1"/>
</dbReference>
<evidence type="ECO:0000313" key="7">
    <source>
        <dbReference type="EMBL" id="SDO95402.1"/>
    </source>
</evidence>
<dbReference type="PROSITE" id="PS60002">
    <property type="entry name" value="PHOSPHOKETOLASE_1"/>
    <property type="match status" value="1"/>
</dbReference>
<dbReference type="Gene3D" id="3.40.50.920">
    <property type="match status" value="1"/>
</dbReference>
<evidence type="ECO:0000256" key="3">
    <source>
        <dbReference type="ARBA" id="ARBA00023052"/>
    </source>
</evidence>
<protein>
    <submittedName>
        <fullName evidence="7">Xylulose-5-phosphate/fructose-6-phosphate phosphoketolase</fullName>
    </submittedName>
</protein>
<dbReference type="PANTHER" id="PTHR31273">
    <property type="entry name" value="PHOSPHOKETOLASE-RELATED"/>
    <property type="match status" value="1"/>
</dbReference>
<dbReference type="Pfam" id="PF09364">
    <property type="entry name" value="XFP_N"/>
    <property type="match status" value="1"/>
</dbReference>
<dbReference type="GO" id="GO:0005975">
    <property type="term" value="P:carbohydrate metabolic process"/>
    <property type="evidence" value="ECO:0007669"/>
    <property type="project" value="InterPro"/>
</dbReference>
<feature type="domain" description="Xylulose 5-phosphate/Fructose 6-phosphate phosphoketolase N-terminal" evidence="6">
    <location>
        <begin position="17"/>
        <end position="377"/>
    </location>
</feature>
<comment type="similarity">
    <text evidence="2">Belongs to the XFP family.</text>
</comment>
<dbReference type="STRING" id="443156.SAMN04489867_1021"/>
<dbReference type="OrthoDB" id="9768449at2"/>
<dbReference type="InterPro" id="IPR029061">
    <property type="entry name" value="THDP-binding"/>
</dbReference>
<dbReference type="InterPro" id="IPR018970">
    <property type="entry name" value="Xul5P/Fru6P_PKetolase_N"/>
</dbReference>
<dbReference type="Proteomes" id="UP000199077">
    <property type="component" value="Chromosome I"/>
</dbReference>
<dbReference type="GO" id="GO:0000287">
    <property type="term" value="F:magnesium ion binding"/>
    <property type="evidence" value="ECO:0007669"/>
    <property type="project" value="UniProtKB-ARBA"/>
</dbReference>
<evidence type="ECO:0000259" key="5">
    <source>
        <dbReference type="Pfam" id="PF09363"/>
    </source>
</evidence>
<accession>A0A1H0NRG3</accession>
<dbReference type="SUPFAM" id="SSF52518">
    <property type="entry name" value="Thiamin diphosphate-binding fold (THDP-binding)"/>
    <property type="match status" value="2"/>
</dbReference>
<organism evidence="7 8">
    <name type="scientific">Pedococcus dokdonensis</name>
    <dbReference type="NCBI Taxonomy" id="443156"/>
    <lineage>
        <taxon>Bacteria</taxon>
        <taxon>Bacillati</taxon>
        <taxon>Actinomycetota</taxon>
        <taxon>Actinomycetes</taxon>
        <taxon>Micrococcales</taxon>
        <taxon>Intrasporangiaceae</taxon>
        <taxon>Pedococcus</taxon>
    </lineage>
</organism>
<evidence type="ECO:0000256" key="1">
    <source>
        <dbReference type="ARBA" id="ARBA00001964"/>
    </source>
</evidence>
<dbReference type="PROSITE" id="PS60003">
    <property type="entry name" value="PHOSPHOKETOLASE_2"/>
    <property type="match status" value="1"/>
</dbReference>
<dbReference type="AlphaFoldDB" id="A0A1H0NRG3"/>
<keyword evidence="3" id="KW-0786">Thiamine pyrophosphate</keyword>
<dbReference type="NCBIfam" id="NF003619">
    <property type="entry name" value="PRK05261.1-4"/>
    <property type="match status" value="1"/>
</dbReference>
<keyword evidence="8" id="KW-1185">Reference proteome</keyword>
<evidence type="ECO:0000313" key="8">
    <source>
        <dbReference type="Proteomes" id="UP000199077"/>
    </source>
</evidence>
<dbReference type="RefSeq" id="WP_091782360.1">
    <property type="nucleotide sequence ID" value="NZ_LT629711.1"/>
</dbReference>
<dbReference type="PANTHER" id="PTHR31273:SF0">
    <property type="entry name" value="PHOSPHOKETOLASE-RELATED"/>
    <property type="match status" value="1"/>
</dbReference>
<dbReference type="Gene3D" id="3.40.50.970">
    <property type="match status" value="2"/>
</dbReference>
<comment type="cofactor">
    <cofactor evidence="1">
        <name>thiamine diphosphate</name>
        <dbReference type="ChEBI" id="CHEBI:58937"/>
    </cofactor>
</comment>
<gene>
    <name evidence="7" type="ORF">SAMN04489867_1021</name>
</gene>
<dbReference type="InterPro" id="IPR019789">
    <property type="entry name" value="Xul5P/Fru6P_PKetolase_ThDP_BS"/>
</dbReference>
<dbReference type="InterPro" id="IPR009014">
    <property type="entry name" value="Transketo_C/PFOR_II"/>
</dbReference>
<dbReference type="GO" id="GO:0016832">
    <property type="term" value="F:aldehyde-lyase activity"/>
    <property type="evidence" value="ECO:0007669"/>
    <property type="project" value="InterPro"/>
</dbReference>
<dbReference type="InterPro" id="IPR018969">
    <property type="entry name" value="Xul5P/Fru6P_PKetolase_C"/>
</dbReference>
<name>A0A1H0NRG3_9MICO</name>
<dbReference type="Pfam" id="PF03894">
    <property type="entry name" value="XFP"/>
    <property type="match status" value="1"/>
</dbReference>
<keyword evidence="4" id="KW-0456">Lyase</keyword>
<evidence type="ECO:0000259" key="6">
    <source>
        <dbReference type="Pfam" id="PF09364"/>
    </source>
</evidence>
<proteinExistence type="inferred from homology"/>
<dbReference type="PIRSF" id="PIRSF017245">
    <property type="entry name" value="Phosphoketolase"/>
    <property type="match status" value="1"/>
</dbReference>
<sequence length="815" mass="89813">MPEDTRLPEAAPYPPEELELDLRWWAAANYLTVGQIYLRANPLLHEPLALEHTKPRLLGHWGTSPGLSMIYAILNRRIRETDTDWLYVTGPGHGGPALVAAAWLEGTYSEVYPHIGDDAEGVLQLFRQFSSPGGIPSHVSVQTPGSIHEGGELGYALVHAAGAAFDHPDLVVACVVGDGEAETGPLAASWRLPSFLNPRRDGAVLPILHVNGYKIAGPTVLGRTSDADVEGYLRSQGWDPVTVSGDDPDLVFPALRAALARSHDRIRELQASARAAGAPAEAVRHSWPAIVLRTPKGWTGPSVVDGKQVEGTNLSHQVPLSGLASDPEHLRMLEEWLHSYRPEELFDADGRLVSELRALAPDGDKRMSATPYANGGRLRTELPIPALAAYEVTLDAATRGQSMVENTITAGRLMRDVYAATTTADGGGTFRLFSPDETASNRLQPVFEVTDRCFMGPLRDTDEQLGPDGRVMEVLSEHLCEGWLEGYLLSGRHGVFATYESFAMVSASMAVQHVKWLQHARELPWRADVSSLNVLLTSTCWRNDHNGFSHQGPGLIDCLIPLSPEVVRVWLPPDANTTLSITDHCLRSTNHVNLIVVDKQKHLQYLTLEEAHAHCAAGAGVWDWASTCNRDEEPDIVLACAGDVPTQEALAAVELLAEHVPDLRVRFVNVVDLMALLPENDHPHGFPDSTFDDLFTSSRHVVFAFHGYPRAVHQLIHGRSNPGRFHVRGFNEQGTTTTPFDMVVLNRMSRFHLAHEVLRRADRRVAGWDTLTELCERRLAEHRPYIEEHLEDLPDIADWTWRGLDSRPATDGSGR</sequence>
<evidence type="ECO:0000256" key="2">
    <source>
        <dbReference type="ARBA" id="ARBA00005623"/>
    </source>
</evidence>
<dbReference type="EMBL" id="LT629711">
    <property type="protein sequence ID" value="SDO95402.1"/>
    <property type="molecule type" value="Genomic_DNA"/>
</dbReference>
<dbReference type="InterPro" id="IPR005593">
    <property type="entry name" value="Xul5P/Fru6P_PKetolase"/>
</dbReference>
<evidence type="ECO:0000256" key="4">
    <source>
        <dbReference type="ARBA" id="ARBA00023239"/>
    </source>
</evidence>
<feature type="domain" description="Xylulose 5-phosphate/Fructose 6-phosphate phosphoketolase C-terminal" evidence="5">
    <location>
        <begin position="599"/>
        <end position="801"/>
    </location>
</feature>
<reference evidence="8" key="1">
    <citation type="submission" date="2016-10" db="EMBL/GenBank/DDBJ databases">
        <authorList>
            <person name="Varghese N."/>
            <person name="Submissions S."/>
        </authorList>
    </citation>
    <scope>NUCLEOTIDE SEQUENCE [LARGE SCALE GENOMIC DNA]</scope>
    <source>
        <strain evidence="8">DSM 22329</strain>
    </source>
</reference>
<dbReference type="InterPro" id="IPR019790">
    <property type="entry name" value="Xul5P/Fru6P_PKetolase_CS"/>
</dbReference>